<proteinExistence type="predicted"/>
<gene>
    <name evidence="2" type="ORF">GOP47_0020355</name>
</gene>
<evidence type="ECO:0000313" key="3">
    <source>
        <dbReference type="Proteomes" id="UP000886520"/>
    </source>
</evidence>
<dbReference type="OrthoDB" id="2440371at2759"/>
<dbReference type="EMBL" id="JABFUD020000019">
    <property type="protein sequence ID" value="KAI5065660.1"/>
    <property type="molecule type" value="Genomic_DNA"/>
</dbReference>
<organism evidence="2 3">
    <name type="scientific">Adiantum capillus-veneris</name>
    <name type="common">Maidenhair fern</name>
    <dbReference type="NCBI Taxonomy" id="13818"/>
    <lineage>
        <taxon>Eukaryota</taxon>
        <taxon>Viridiplantae</taxon>
        <taxon>Streptophyta</taxon>
        <taxon>Embryophyta</taxon>
        <taxon>Tracheophyta</taxon>
        <taxon>Polypodiopsida</taxon>
        <taxon>Polypodiidae</taxon>
        <taxon>Polypodiales</taxon>
        <taxon>Pteridineae</taxon>
        <taxon>Pteridaceae</taxon>
        <taxon>Vittarioideae</taxon>
        <taxon>Adiantum</taxon>
    </lineage>
</organism>
<keyword evidence="3" id="KW-1185">Reference proteome</keyword>
<evidence type="ECO:0000313" key="2">
    <source>
        <dbReference type="EMBL" id="KAI5065660.1"/>
    </source>
</evidence>
<protein>
    <submittedName>
        <fullName evidence="2">Uncharacterized protein</fullName>
    </submittedName>
</protein>
<evidence type="ECO:0000256" key="1">
    <source>
        <dbReference type="SAM" id="MobiDB-lite"/>
    </source>
</evidence>
<feature type="compositionally biased region" description="Basic and acidic residues" evidence="1">
    <location>
        <begin position="124"/>
        <end position="143"/>
    </location>
</feature>
<dbReference type="AlphaFoldDB" id="A0A9D4UD38"/>
<name>A0A9D4UD38_ADICA</name>
<accession>A0A9D4UD38</accession>
<reference evidence="2" key="1">
    <citation type="submission" date="2021-01" db="EMBL/GenBank/DDBJ databases">
        <title>Adiantum capillus-veneris genome.</title>
        <authorList>
            <person name="Fang Y."/>
            <person name="Liao Q."/>
        </authorList>
    </citation>
    <scope>NUCLEOTIDE SEQUENCE</scope>
    <source>
        <strain evidence="2">H3</strain>
        <tissue evidence="2">Leaf</tissue>
    </source>
</reference>
<sequence length="157" mass="17630">MYSSTIQKHLVVGEVKIEVTFPSMNAHNLCHGYGSHRTNDGAIEQAHGYMLPQNTKFGFISTYKETSFIKAVGFRELQISDPVVHSGLQLTLYRCFYYILREALQEASYPSAPPKASSPLTRGHRYDVRTKVKEKEAKDEKAKARSTHAHGSTLLGK</sequence>
<comment type="caution">
    <text evidence="2">The sequence shown here is derived from an EMBL/GenBank/DDBJ whole genome shotgun (WGS) entry which is preliminary data.</text>
</comment>
<feature type="compositionally biased region" description="Low complexity" evidence="1">
    <location>
        <begin position="109"/>
        <end position="119"/>
    </location>
</feature>
<dbReference type="Proteomes" id="UP000886520">
    <property type="component" value="Chromosome 19"/>
</dbReference>
<feature type="region of interest" description="Disordered" evidence="1">
    <location>
        <begin position="109"/>
        <end position="157"/>
    </location>
</feature>
<feature type="non-terminal residue" evidence="2">
    <location>
        <position position="157"/>
    </location>
</feature>